<dbReference type="InterPro" id="IPR017482">
    <property type="entry name" value="Lambda-type_endonuclease"/>
</dbReference>
<dbReference type="GO" id="GO:0016787">
    <property type="term" value="F:hydrolase activity"/>
    <property type="evidence" value="ECO:0007669"/>
    <property type="project" value="UniProtKB-KW"/>
</dbReference>
<evidence type="ECO:0000256" key="1">
    <source>
        <dbReference type="ARBA" id="ARBA00022801"/>
    </source>
</evidence>
<reference evidence="3 4" key="1">
    <citation type="submission" date="2018-06" db="EMBL/GenBank/DDBJ databases">
        <title>Noncontiguous genome sequence of Ruminococcaceae bacterium ASD2818.</title>
        <authorList>
            <person name="Chaplin A.V."/>
            <person name="Sokolova S.R."/>
            <person name="Kochetkova T.O."/>
            <person name="Goltsov A.Y."/>
            <person name="Trofimov D.Y."/>
            <person name="Efimov B.A."/>
        </authorList>
    </citation>
    <scope>NUCLEOTIDE SEQUENCE [LARGE SCALE GENOMIC DNA]</scope>
    <source>
        <strain evidence="3 4">ASD2818</strain>
    </source>
</reference>
<feature type="domain" description="YqaJ viral recombinase" evidence="2">
    <location>
        <begin position="7"/>
        <end position="140"/>
    </location>
</feature>
<keyword evidence="3" id="KW-0255">Endonuclease</keyword>
<evidence type="ECO:0000259" key="2">
    <source>
        <dbReference type="Pfam" id="PF09588"/>
    </source>
</evidence>
<dbReference type="PANTHER" id="PTHR46609">
    <property type="entry name" value="EXONUCLEASE, PHAGE-TYPE/RECB, C-TERMINAL DOMAIN-CONTAINING PROTEIN"/>
    <property type="match status" value="1"/>
</dbReference>
<keyword evidence="4" id="KW-1185">Reference proteome</keyword>
<dbReference type="AlphaFoldDB" id="A0A328U9I5"/>
<dbReference type="SUPFAM" id="SSF52980">
    <property type="entry name" value="Restriction endonuclease-like"/>
    <property type="match status" value="1"/>
</dbReference>
<proteinExistence type="predicted"/>
<gene>
    <name evidence="3" type="ORF">DPQ25_14065</name>
</gene>
<evidence type="ECO:0000313" key="4">
    <source>
        <dbReference type="Proteomes" id="UP000249377"/>
    </source>
</evidence>
<dbReference type="InterPro" id="IPR019080">
    <property type="entry name" value="YqaJ_viral_recombinase"/>
</dbReference>
<dbReference type="InterPro" id="IPR011335">
    <property type="entry name" value="Restrct_endonuc-II-like"/>
</dbReference>
<comment type="caution">
    <text evidence="3">The sequence shown here is derived from an EMBL/GenBank/DDBJ whole genome shotgun (WGS) entry which is preliminary data.</text>
</comment>
<accession>A0A328U9I5</accession>
<evidence type="ECO:0000313" key="3">
    <source>
        <dbReference type="EMBL" id="RAQ21885.1"/>
    </source>
</evidence>
<dbReference type="NCBIfam" id="TIGR03033">
    <property type="entry name" value="phage_rel_nuc"/>
    <property type="match status" value="1"/>
</dbReference>
<dbReference type="PANTHER" id="PTHR46609:SF6">
    <property type="entry name" value="EXONUCLEASE, PHAGE-TYPE_RECB, C-TERMINAL DOMAIN-CONTAINING PROTEIN-RELATED"/>
    <property type="match status" value="1"/>
</dbReference>
<name>A0A328U9I5_9FIRM</name>
<dbReference type="GO" id="GO:0004519">
    <property type="term" value="F:endonuclease activity"/>
    <property type="evidence" value="ECO:0007669"/>
    <property type="project" value="UniProtKB-KW"/>
</dbReference>
<dbReference type="InterPro" id="IPR051703">
    <property type="entry name" value="NF-kappa-B_Signaling_Reg"/>
</dbReference>
<keyword evidence="3" id="KW-0540">Nuclease</keyword>
<dbReference type="InterPro" id="IPR011604">
    <property type="entry name" value="PDDEXK-like_dom_sf"/>
</dbReference>
<dbReference type="EMBL" id="QLYR01000020">
    <property type="protein sequence ID" value="RAQ21885.1"/>
    <property type="molecule type" value="Genomic_DNA"/>
</dbReference>
<dbReference type="RefSeq" id="WP_112333811.1">
    <property type="nucleotide sequence ID" value="NZ_QLYR01000020.1"/>
</dbReference>
<organism evidence="3 4">
    <name type="scientific">Hydrogeniiclostridium mannosilyticum</name>
    <dbReference type="NCBI Taxonomy" id="2764322"/>
    <lineage>
        <taxon>Bacteria</taxon>
        <taxon>Bacillati</taxon>
        <taxon>Bacillota</taxon>
        <taxon>Clostridia</taxon>
        <taxon>Eubacteriales</taxon>
        <taxon>Acutalibacteraceae</taxon>
        <taxon>Hydrogeniiclostridium</taxon>
    </lineage>
</organism>
<protein>
    <submittedName>
        <fullName evidence="3">Endonuclease</fullName>
    </submittedName>
</protein>
<dbReference type="Gene3D" id="3.90.320.10">
    <property type="match status" value="1"/>
</dbReference>
<dbReference type="Pfam" id="PF09588">
    <property type="entry name" value="YqaJ"/>
    <property type="match status" value="1"/>
</dbReference>
<keyword evidence="1" id="KW-0378">Hydrolase</keyword>
<dbReference type="Proteomes" id="UP000249377">
    <property type="component" value="Unassembled WGS sequence"/>
</dbReference>
<sequence length="304" mass="35352">MKQSREEWLEDRRRSIGGSDAAALVGMNPCVTPYMLWADKTGKLPPKNDNEAMRQGRDLEAYVAQRFTEKTGKKVHVYSEMLRNPAYPFAHANIDRKVTGERAGLECKTTSIMNLKKFKNGEYPENYYAQCVHYLAVTGFDRWYLAVLILNQGFYTFTVERDEDEINTLMKVEKEFWDNYVIPGNPPPVDGLKPTEETIKTIFPSANPGIAVDLFGRENLIRDFLETNKLIKAYERENERRKQILQTDLSDSELGLCSNYKVLWKEQERRSFDLSAFKTAYPNIDLSPYFRTSSFRKFDIKEQK</sequence>